<feature type="domain" description="Arc-like DNA binding" evidence="1">
    <location>
        <begin position="16"/>
        <end position="59"/>
    </location>
</feature>
<sequence>MTTATKRKPAAHKAAHEDEKFVVRFPKGLRPQIAEAAKQAHRSMNAEIISRMGRTLELEDEVSRLQRVIDQLLAANDEPSRAGSRPAQEIRA</sequence>
<organism evidence="2 3">
    <name type="scientific">Pseudomonas oryzihabitans</name>
    <dbReference type="NCBI Taxonomy" id="47885"/>
    <lineage>
        <taxon>Bacteria</taxon>
        <taxon>Pseudomonadati</taxon>
        <taxon>Pseudomonadota</taxon>
        <taxon>Gammaproteobacteria</taxon>
        <taxon>Pseudomonadales</taxon>
        <taxon>Pseudomonadaceae</taxon>
        <taxon>Pseudomonas</taxon>
    </lineage>
</organism>
<dbReference type="InterPro" id="IPR010985">
    <property type="entry name" value="Ribbon_hlx_hlx"/>
</dbReference>
<gene>
    <name evidence="2" type="ORF">CE139_18420</name>
</gene>
<evidence type="ECO:0000259" key="1">
    <source>
        <dbReference type="Pfam" id="PF03869"/>
    </source>
</evidence>
<evidence type="ECO:0000313" key="2">
    <source>
        <dbReference type="EMBL" id="AXA67711.1"/>
    </source>
</evidence>
<dbReference type="InterPro" id="IPR013321">
    <property type="entry name" value="Arc_rbn_hlx_hlx"/>
</dbReference>
<dbReference type="EMBL" id="CP022198">
    <property type="protein sequence ID" value="AXA67711.1"/>
    <property type="molecule type" value="Genomic_DNA"/>
</dbReference>
<dbReference type="GO" id="GO:0003677">
    <property type="term" value="F:DNA binding"/>
    <property type="evidence" value="ECO:0007669"/>
    <property type="project" value="UniProtKB-KW"/>
</dbReference>
<evidence type="ECO:0000313" key="3">
    <source>
        <dbReference type="Proteomes" id="UP000250579"/>
    </source>
</evidence>
<accession>A0A2Z5AEH9</accession>
<dbReference type="SUPFAM" id="SSF47598">
    <property type="entry name" value="Ribbon-helix-helix"/>
    <property type="match status" value="1"/>
</dbReference>
<name>A0A2Z5AEH9_9PSED</name>
<dbReference type="Pfam" id="PF03869">
    <property type="entry name" value="Arc"/>
    <property type="match status" value="1"/>
</dbReference>
<proteinExistence type="predicted"/>
<dbReference type="Gene3D" id="1.10.1220.10">
    <property type="entry name" value="Met repressor-like"/>
    <property type="match status" value="1"/>
</dbReference>
<dbReference type="Proteomes" id="UP000250579">
    <property type="component" value="Chromosome"/>
</dbReference>
<keyword evidence="2" id="KW-0238">DNA-binding</keyword>
<dbReference type="RefSeq" id="WP_208691787.1">
    <property type="nucleotide sequence ID" value="NZ_CP022198.1"/>
</dbReference>
<dbReference type="InterPro" id="IPR005569">
    <property type="entry name" value="Arc_DNA-bd_dom"/>
</dbReference>
<reference evidence="2 3" key="1">
    <citation type="submission" date="2017-06" db="EMBL/GenBank/DDBJ databases">
        <title>Evolution towards high GC content and high-temperature stress adaptation in endophytic Pseudomonas oryzihabitans impacted its plant-growth promoting traits.</title>
        <authorList>
            <person name="Nascimento F.X."/>
        </authorList>
    </citation>
    <scope>NUCLEOTIDE SEQUENCE [LARGE SCALE GENOMIC DNA]</scope>
    <source>
        <strain evidence="2 3">MS8</strain>
    </source>
</reference>
<dbReference type="AlphaFoldDB" id="A0A2Z5AEH9"/>
<dbReference type="GO" id="GO:0006355">
    <property type="term" value="P:regulation of DNA-templated transcription"/>
    <property type="evidence" value="ECO:0007669"/>
    <property type="project" value="InterPro"/>
</dbReference>
<protein>
    <submittedName>
        <fullName evidence="2">DNA-binding protein</fullName>
    </submittedName>
</protein>